<feature type="compositionally biased region" description="Basic residues" evidence="1">
    <location>
        <begin position="11"/>
        <end position="21"/>
    </location>
</feature>
<proteinExistence type="predicted"/>
<evidence type="ECO:0000313" key="2">
    <source>
        <dbReference type="EMBL" id="OUS43550.1"/>
    </source>
</evidence>
<reference evidence="2" key="1">
    <citation type="submission" date="2017-04" db="EMBL/GenBank/DDBJ databases">
        <title>Population genomics of picophytoplankton unveils novel chromosome hypervariability.</title>
        <authorList>
            <consortium name="DOE Joint Genome Institute"/>
            <person name="Blanc-Mathieu R."/>
            <person name="Krasovec M."/>
            <person name="Hebrard M."/>
            <person name="Yau S."/>
            <person name="Desgranges E."/>
            <person name="Martin J."/>
            <person name="Schackwitz W."/>
            <person name="Kuo A."/>
            <person name="Salin G."/>
            <person name="Donnadieu C."/>
            <person name="Desdevises Y."/>
            <person name="Sanchez-Ferandin S."/>
            <person name="Moreau H."/>
            <person name="Rivals E."/>
            <person name="Grigoriev I.V."/>
            <person name="Grimsley N."/>
            <person name="Eyre-Walker A."/>
            <person name="Piganeau G."/>
        </authorList>
    </citation>
    <scope>NUCLEOTIDE SEQUENCE [LARGE SCALE GENOMIC DNA]</scope>
    <source>
        <strain evidence="2">RCC 1115</strain>
    </source>
</reference>
<dbReference type="Proteomes" id="UP000195557">
    <property type="component" value="Unassembled WGS sequence"/>
</dbReference>
<feature type="region of interest" description="Disordered" evidence="1">
    <location>
        <begin position="1"/>
        <end position="89"/>
    </location>
</feature>
<dbReference type="eggNOG" id="ENOG502S1VV">
    <property type="taxonomic scope" value="Eukaryota"/>
</dbReference>
<accession>A0A1Y5I233</accession>
<dbReference type="AlphaFoldDB" id="A0A1Y5I233"/>
<dbReference type="EMBL" id="KZ155831">
    <property type="protein sequence ID" value="OUS43550.1"/>
    <property type="molecule type" value="Genomic_DNA"/>
</dbReference>
<dbReference type="PANTHER" id="PTHR36397">
    <property type="entry name" value="OSJNBA0081L15.1 PROTEIN"/>
    <property type="match status" value="1"/>
</dbReference>
<feature type="compositionally biased region" description="Basic and acidic residues" evidence="1">
    <location>
        <begin position="44"/>
        <end position="83"/>
    </location>
</feature>
<name>A0A1Y5I233_OSTTA</name>
<gene>
    <name evidence="2" type="ORF">BE221DRAFT_194457</name>
</gene>
<protein>
    <submittedName>
        <fullName evidence="2">Uncharacterized protein</fullName>
    </submittedName>
</protein>
<feature type="compositionally biased region" description="Low complexity" evidence="1">
    <location>
        <begin position="1"/>
        <end position="10"/>
    </location>
</feature>
<sequence>MFAPSSASSRRAPRARTGRQRTVRDLGRHHFSAQSHTCRPRARRSSDADGERTGDEGERDPKDGTKRSSERESSSGEESERKTKLVPFAVRVATPPPRELGVHKLPKNTTCGETIEVRDGWFIVNRVTTMYSLERGKYRRDGQRVEVESAERYFVNASLESAYRAASATREEDERGE</sequence>
<organism evidence="2">
    <name type="scientific">Ostreococcus tauri</name>
    <name type="common">Marine green alga</name>
    <dbReference type="NCBI Taxonomy" id="70448"/>
    <lineage>
        <taxon>Eukaryota</taxon>
        <taxon>Viridiplantae</taxon>
        <taxon>Chlorophyta</taxon>
        <taxon>Mamiellophyceae</taxon>
        <taxon>Mamiellales</taxon>
        <taxon>Bathycoccaceae</taxon>
        <taxon>Ostreococcus</taxon>
    </lineage>
</organism>
<dbReference type="PANTHER" id="PTHR36397:SF1">
    <property type="entry name" value="OS04G0482900 PROTEIN"/>
    <property type="match status" value="1"/>
</dbReference>
<evidence type="ECO:0000256" key="1">
    <source>
        <dbReference type="SAM" id="MobiDB-lite"/>
    </source>
</evidence>